<dbReference type="InterPro" id="IPR010128">
    <property type="entry name" value="ATPase_T1SS_PrtD-like"/>
</dbReference>
<sequence>MLTKRGQRRPRRTELDDASRQIRSVFVLTGVFSSAINLMMLASPIYMLQVYDRVLTTGRMETLVLLSVLMAGALAVFGILDALRGLVNARTAIWLTTKLSPVLLAGGVRARLVGDNAGTQPLRDLAQCQSFLSSQAFIALFDAPWTVAFLIMIWLLHPVLGIFATGSALFLILVGALNELMTRSGTHTSNTAQIAALQQADMMFRNAEVVRAMGMMGSLSARWGQVNDAYLGSSLKVAERSALIIGFAKFSRYLVQSSALGIGAFLVISGETTGGAMIASSILLGRMLGPIEHILGGWRSITAARIAYGRLKARLQEVPPEQVRTRLPRPYGHVALQNVTCSLPGTRTPVLNNVSFNIVPGEALAVIGPSASGKSTLCRLLTGVLAPTDGVIRLDGTNLQHWRNDQLGAAIGYLPQDVELFAGTIRDNIARMQDAEDSQIVQAAMLAHAHELIQRLPQGYETSIGDAGARLSGGQRQRIGLARAVFGDPKLIILDEPNANLDQAGENALAATIRDLKQAGVALLIVGHRPSTLAQADKLLLLKEGKVELYGTREEVIGRLRLASPDGRPTLPQKAGNAADAENPQQEMEMLAAQ</sequence>
<keyword evidence="15" id="KW-1185">Reference proteome</keyword>
<evidence type="ECO:0000256" key="9">
    <source>
        <dbReference type="ARBA" id="ARBA00023136"/>
    </source>
</evidence>
<evidence type="ECO:0000256" key="7">
    <source>
        <dbReference type="ARBA" id="ARBA00022840"/>
    </source>
</evidence>
<feature type="domain" description="ABC transmembrane type-1" evidence="13">
    <location>
        <begin position="27"/>
        <end position="303"/>
    </location>
</feature>
<dbReference type="Gene3D" id="3.40.50.300">
    <property type="entry name" value="P-loop containing nucleotide triphosphate hydrolases"/>
    <property type="match status" value="1"/>
</dbReference>
<dbReference type="GO" id="GO:0034040">
    <property type="term" value="F:ATPase-coupled lipid transmembrane transporter activity"/>
    <property type="evidence" value="ECO:0007669"/>
    <property type="project" value="TreeGrafter"/>
</dbReference>
<dbReference type="AlphaFoldDB" id="A0A4R5U762"/>
<evidence type="ECO:0000259" key="13">
    <source>
        <dbReference type="PROSITE" id="PS50929"/>
    </source>
</evidence>
<feature type="transmembrane region" description="Helical" evidence="11">
    <location>
        <begin position="21"/>
        <end position="42"/>
    </location>
</feature>
<evidence type="ECO:0000313" key="14">
    <source>
        <dbReference type="EMBL" id="TDK29673.1"/>
    </source>
</evidence>
<keyword evidence="6" id="KW-0547">Nucleotide-binding</keyword>
<comment type="caution">
    <text evidence="14">The sequence shown here is derived from an EMBL/GenBank/DDBJ whole genome shotgun (WGS) entry which is preliminary data.</text>
</comment>
<dbReference type="PANTHER" id="PTHR24221">
    <property type="entry name" value="ATP-BINDING CASSETTE SUB-FAMILY B"/>
    <property type="match status" value="1"/>
</dbReference>
<dbReference type="InterPro" id="IPR039421">
    <property type="entry name" value="Type_1_exporter"/>
</dbReference>
<feature type="transmembrane region" description="Helical" evidence="11">
    <location>
        <begin position="62"/>
        <end position="83"/>
    </location>
</feature>
<feature type="transmembrane region" description="Helical" evidence="11">
    <location>
        <begin position="136"/>
        <end position="156"/>
    </location>
</feature>
<evidence type="ECO:0000256" key="2">
    <source>
        <dbReference type="ARBA" id="ARBA00005417"/>
    </source>
</evidence>
<dbReference type="OrthoDB" id="9808328at2"/>
<dbReference type="InterPro" id="IPR011527">
    <property type="entry name" value="ABC1_TM_dom"/>
</dbReference>
<evidence type="ECO:0000256" key="11">
    <source>
        <dbReference type="SAM" id="Phobius"/>
    </source>
</evidence>
<dbReference type="NCBIfam" id="TIGR01842">
    <property type="entry name" value="type_I_sec_PrtD"/>
    <property type="match status" value="1"/>
</dbReference>
<dbReference type="GO" id="GO:0005886">
    <property type="term" value="C:plasma membrane"/>
    <property type="evidence" value="ECO:0007669"/>
    <property type="project" value="UniProtKB-SubCell"/>
</dbReference>
<dbReference type="GO" id="GO:0030253">
    <property type="term" value="P:protein secretion by the type I secretion system"/>
    <property type="evidence" value="ECO:0007669"/>
    <property type="project" value="InterPro"/>
</dbReference>
<dbReference type="Proteomes" id="UP000295238">
    <property type="component" value="Unassembled WGS sequence"/>
</dbReference>
<keyword evidence="7" id="KW-0067">ATP-binding</keyword>
<evidence type="ECO:0000256" key="5">
    <source>
        <dbReference type="ARBA" id="ARBA00022692"/>
    </source>
</evidence>
<proteinExistence type="inferred from homology"/>
<keyword evidence="8 11" id="KW-1133">Transmembrane helix</keyword>
<keyword evidence="9 11" id="KW-0472">Membrane</keyword>
<accession>A0A4R5U762</accession>
<dbReference type="InterPro" id="IPR027417">
    <property type="entry name" value="P-loop_NTPase"/>
</dbReference>
<protein>
    <submittedName>
        <fullName evidence="14">Type I secretion system permease/ATPase</fullName>
    </submittedName>
</protein>
<comment type="subcellular location">
    <subcellularLocation>
        <location evidence="1">Cell membrane</location>
        <topology evidence="1">Multi-pass membrane protein</topology>
    </subcellularLocation>
</comment>
<dbReference type="GO" id="GO:0005524">
    <property type="term" value="F:ATP binding"/>
    <property type="evidence" value="ECO:0007669"/>
    <property type="project" value="UniProtKB-KW"/>
</dbReference>
<dbReference type="SUPFAM" id="SSF90123">
    <property type="entry name" value="ABC transporter transmembrane region"/>
    <property type="match status" value="1"/>
</dbReference>
<dbReference type="PROSITE" id="PS50893">
    <property type="entry name" value="ABC_TRANSPORTER_2"/>
    <property type="match status" value="1"/>
</dbReference>
<organism evidence="14 15">
    <name type="scientific">Rhizobium deserti</name>
    <dbReference type="NCBI Taxonomy" id="2547961"/>
    <lineage>
        <taxon>Bacteria</taxon>
        <taxon>Pseudomonadati</taxon>
        <taxon>Pseudomonadota</taxon>
        <taxon>Alphaproteobacteria</taxon>
        <taxon>Hyphomicrobiales</taxon>
        <taxon>Rhizobiaceae</taxon>
        <taxon>Rhizobium/Agrobacterium group</taxon>
        <taxon>Rhizobium</taxon>
    </lineage>
</organism>
<dbReference type="PROSITE" id="PS00211">
    <property type="entry name" value="ABC_TRANSPORTER_1"/>
    <property type="match status" value="1"/>
</dbReference>
<evidence type="ECO:0000313" key="15">
    <source>
        <dbReference type="Proteomes" id="UP000295238"/>
    </source>
</evidence>
<evidence type="ECO:0000256" key="8">
    <source>
        <dbReference type="ARBA" id="ARBA00022989"/>
    </source>
</evidence>
<evidence type="ECO:0000259" key="12">
    <source>
        <dbReference type="PROSITE" id="PS50893"/>
    </source>
</evidence>
<dbReference type="SMART" id="SM00382">
    <property type="entry name" value="AAA"/>
    <property type="match status" value="1"/>
</dbReference>
<evidence type="ECO:0000256" key="4">
    <source>
        <dbReference type="ARBA" id="ARBA00022475"/>
    </source>
</evidence>
<dbReference type="Pfam" id="PF00664">
    <property type="entry name" value="ABC_membrane"/>
    <property type="match status" value="1"/>
</dbReference>
<keyword evidence="5 11" id="KW-0812">Transmembrane</keyword>
<evidence type="ECO:0000256" key="1">
    <source>
        <dbReference type="ARBA" id="ARBA00004651"/>
    </source>
</evidence>
<dbReference type="GO" id="GO:0030256">
    <property type="term" value="C:type I protein secretion system complex"/>
    <property type="evidence" value="ECO:0007669"/>
    <property type="project" value="InterPro"/>
</dbReference>
<feature type="region of interest" description="Disordered" evidence="10">
    <location>
        <begin position="563"/>
        <end position="594"/>
    </location>
</feature>
<evidence type="ECO:0000256" key="6">
    <source>
        <dbReference type="ARBA" id="ARBA00022741"/>
    </source>
</evidence>
<feature type="transmembrane region" description="Helical" evidence="11">
    <location>
        <begin position="162"/>
        <end position="181"/>
    </location>
</feature>
<dbReference type="Gene3D" id="1.20.1560.10">
    <property type="entry name" value="ABC transporter type 1, transmembrane domain"/>
    <property type="match status" value="1"/>
</dbReference>
<dbReference type="InterPro" id="IPR003593">
    <property type="entry name" value="AAA+_ATPase"/>
</dbReference>
<dbReference type="RefSeq" id="WP_133318395.1">
    <property type="nucleotide sequence ID" value="NZ_SMTL01000010.1"/>
</dbReference>
<evidence type="ECO:0000256" key="3">
    <source>
        <dbReference type="ARBA" id="ARBA00022448"/>
    </source>
</evidence>
<dbReference type="GO" id="GO:0140359">
    <property type="term" value="F:ABC-type transporter activity"/>
    <property type="evidence" value="ECO:0007669"/>
    <property type="project" value="InterPro"/>
</dbReference>
<evidence type="ECO:0000256" key="10">
    <source>
        <dbReference type="SAM" id="MobiDB-lite"/>
    </source>
</evidence>
<dbReference type="GO" id="GO:0016887">
    <property type="term" value="F:ATP hydrolysis activity"/>
    <property type="evidence" value="ECO:0007669"/>
    <property type="project" value="InterPro"/>
</dbReference>
<dbReference type="InterPro" id="IPR017871">
    <property type="entry name" value="ABC_transporter-like_CS"/>
</dbReference>
<keyword evidence="3" id="KW-0813">Transport</keyword>
<dbReference type="SUPFAM" id="SSF52540">
    <property type="entry name" value="P-loop containing nucleoside triphosphate hydrolases"/>
    <property type="match status" value="1"/>
</dbReference>
<dbReference type="FunFam" id="3.40.50.300:FF:001444">
    <property type="entry name" value="ABC transporter ATP-binding protein"/>
    <property type="match status" value="1"/>
</dbReference>
<dbReference type="EMBL" id="SMTL01000010">
    <property type="protein sequence ID" value="TDK29673.1"/>
    <property type="molecule type" value="Genomic_DNA"/>
</dbReference>
<comment type="similarity">
    <text evidence="2">Belongs to the ABC transporter superfamily.</text>
</comment>
<reference evidence="14 15" key="1">
    <citation type="submission" date="2019-03" db="EMBL/GenBank/DDBJ databases">
        <title>Rhizobium sp. nov., an bacterium isolated from biocrust in Mu Us Desert.</title>
        <authorList>
            <person name="Lixiong L."/>
        </authorList>
    </citation>
    <scope>NUCLEOTIDE SEQUENCE [LARGE SCALE GENOMIC DNA]</scope>
    <source>
        <strain evidence="14 15">SPY-1</strain>
    </source>
</reference>
<dbReference type="PANTHER" id="PTHR24221:SF654">
    <property type="entry name" value="ATP-BINDING CASSETTE SUB-FAMILY B MEMBER 6"/>
    <property type="match status" value="1"/>
</dbReference>
<dbReference type="InterPro" id="IPR036640">
    <property type="entry name" value="ABC1_TM_sf"/>
</dbReference>
<dbReference type="PROSITE" id="PS50929">
    <property type="entry name" value="ABC_TM1F"/>
    <property type="match status" value="1"/>
</dbReference>
<dbReference type="Pfam" id="PF00005">
    <property type="entry name" value="ABC_tran"/>
    <property type="match status" value="1"/>
</dbReference>
<gene>
    <name evidence="14" type="ORF">E2F50_22300</name>
</gene>
<dbReference type="InterPro" id="IPR003439">
    <property type="entry name" value="ABC_transporter-like_ATP-bd"/>
</dbReference>
<keyword evidence="4" id="KW-1003">Cell membrane</keyword>
<name>A0A4R5U762_9HYPH</name>
<feature type="domain" description="ABC transporter" evidence="12">
    <location>
        <begin position="334"/>
        <end position="569"/>
    </location>
</feature>